<evidence type="ECO:0000256" key="3">
    <source>
        <dbReference type="PROSITE-ProRule" id="PRU00023"/>
    </source>
</evidence>
<proteinExistence type="predicted"/>
<dbReference type="EMBL" id="CP075149">
    <property type="protein sequence ID" value="UTX42854.1"/>
    <property type="molecule type" value="Genomic_DNA"/>
</dbReference>
<evidence type="ECO:0000256" key="2">
    <source>
        <dbReference type="ARBA" id="ARBA00023043"/>
    </source>
</evidence>
<dbReference type="InterPro" id="IPR002110">
    <property type="entry name" value="Ankyrin_rpt"/>
</dbReference>
<keyword evidence="2 3" id="KW-0040">ANK repeat</keyword>
<evidence type="ECO:0000256" key="1">
    <source>
        <dbReference type="ARBA" id="ARBA00022737"/>
    </source>
</evidence>
<dbReference type="SUPFAM" id="SSF48403">
    <property type="entry name" value="Ankyrin repeat"/>
    <property type="match status" value="1"/>
</dbReference>
<dbReference type="Proteomes" id="UP001059546">
    <property type="component" value="Chromosome III"/>
</dbReference>
<evidence type="ECO:0000313" key="4">
    <source>
        <dbReference type="EMBL" id="UTX42854.1"/>
    </source>
</evidence>
<dbReference type="PANTHER" id="PTHR24198">
    <property type="entry name" value="ANKYRIN REPEAT AND PROTEIN KINASE DOMAIN-CONTAINING PROTEIN"/>
    <property type="match status" value="1"/>
</dbReference>
<keyword evidence="1" id="KW-0677">Repeat</keyword>
<dbReference type="PROSITE" id="PS50088">
    <property type="entry name" value="ANK_REPEAT"/>
    <property type="match status" value="2"/>
</dbReference>
<protein>
    <submittedName>
        <fullName evidence="4">Ankyrin</fullName>
    </submittedName>
</protein>
<accession>A0A9Q9C2E4</accession>
<feature type="repeat" description="ANK" evidence="3">
    <location>
        <begin position="308"/>
        <end position="340"/>
    </location>
</feature>
<dbReference type="Gene3D" id="1.25.40.20">
    <property type="entry name" value="Ankyrin repeat-containing domain"/>
    <property type="match status" value="1"/>
</dbReference>
<dbReference type="PROSITE" id="PS50297">
    <property type="entry name" value="ANK_REP_REGION"/>
    <property type="match status" value="2"/>
</dbReference>
<dbReference type="PANTHER" id="PTHR24198:SF194">
    <property type="entry name" value="INVERSIN-A"/>
    <property type="match status" value="1"/>
</dbReference>
<evidence type="ECO:0000313" key="5">
    <source>
        <dbReference type="Proteomes" id="UP001059546"/>
    </source>
</evidence>
<dbReference type="InterPro" id="IPR036770">
    <property type="entry name" value="Ankyrin_rpt-contain_sf"/>
</dbReference>
<dbReference type="Pfam" id="PF12796">
    <property type="entry name" value="Ank_2"/>
    <property type="match status" value="1"/>
</dbReference>
<name>A0A9Q9C2E4_ENCHE</name>
<gene>
    <name evidence="4" type="ORF">GPU96_03g05780</name>
</gene>
<feature type="repeat" description="ANK" evidence="3">
    <location>
        <begin position="275"/>
        <end position="307"/>
    </location>
</feature>
<dbReference type="SMART" id="SM00248">
    <property type="entry name" value="ANK"/>
    <property type="match status" value="3"/>
</dbReference>
<sequence length="450" mass="52240">MDMEKPVIMSKKRQEYNEFIANDTSWSEQRTSLIELYDTYRMYRDADAAGDTMPDISIKASSKISRGMSTARYKLHLVKLALTDGRPFKFNFEARRHCFNQANIVFLLAMVKNNPELVYSMLSKGFPCNINAPIFGSQMFPTYFHLACAMHRDILSVFLRFSPNYSLCWNGLTPQMIASFNGRSLEAKQPFNFVSMKQYRLLNLFRGFNLAEADEKPIFLIDFLCMENDMESARRVLNRNPELSRVSKLCYLVQDDIEWIMFFSRYQTSVHQEFNGISPLHISAISDNFETLVAFIALGGHINSRDKLGNTPMHYCAMLKHFRCLELLIRLGGNMTMVNRNGVSTEDILLGQDKVFDIKEVDVGLSEALFQILGNSVEFKHYLSIVDRIKYNCNHVIIKKNRFTITSLLNLPHKIDYTEDLIYKISIIRDTKKNKHPPRRTLQMFLEHIQ</sequence>
<dbReference type="AlphaFoldDB" id="A0A9Q9C2E4"/>
<reference evidence="4" key="1">
    <citation type="submission" date="2021-05" db="EMBL/GenBank/DDBJ databases">
        <title>Encephalitozoon hellem ATCC 50604 Complete Genome.</title>
        <authorList>
            <person name="Mascarenhas dos Santos A.C."/>
            <person name="Julian A.T."/>
            <person name="Pombert J.-F."/>
        </authorList>
    </citation>
    <scope>NUCLEOTIDE SEQUENCE</scope>
    <source>
        <strain evidence="4">ATCC 50604</strain>
    </source>
</reference>
<organism evidence="4 5">
    <name type="scientific">Encephalitozoon hellem</name>
    <name type="common">Microsporidian parasite</name>
    <dbReference type="NCBI Taxonomy" id="27973"/>
    <lineage>
        <taxon>Eukaryota</taxon>
        <taxon>Fungi</taxon>
        <taxon>Fungi incertae sedis</taxon>
        <taxon>Microsporidia</taxon>
        <taxon>Unikaryonidae</taxon>
        <taxon>Encephalitozoon</taxon>
    </lineage>
</organism>